<dbReference type="Pfam" id="PF01464">
    <property type="entry name" value="SLT"/>
    <property type="match status" value="1"/>
</dbReference>
<sequence length="300" mass="31913">MIGLDMMMACAPNVAPATIEKVIQVESAGDPLALNVNVKWVIERDDKGQPIMVTSEDGTTKPKRRKVTFKPPMEVKNVQDAVTVSYAAIAAGHSVDMGYMQVNSKNLPALGYTVEDMFDGCKNLAAGARVLTAFYAGALKEHPEQQTALKAALSAYNTGDFNKGYLNGYLARYGIGQQQVAINVPAVNPYTADTAVFVRKPPKKDEAMSTKEDASSTQQVAEAATALAPRVDPVVSKSPEDGGTPGVQIEHTAEEAETNGAFHETAMTEAEAWASNADLADDPDGTAIIVNRKPVRKGGN</sequence>
<dbReference type="Gene3D" id="1.10.530.10">
    <property type="match status" value="1"/>
</dbReference>
<gene>
    <name evidence="3" type="ORF">H4C44_21155</name>
</gene>
<accession>A0A7W2PUV6</accession>
<feature type="region of interest" description="Disordered" evidence="1">
    <location>
        <begin position="276"/>
        <end position="300"/>
    </location>
</feature>
<evidence type="ECO:0000256" key="1">
    <source>
        <dbReference type="SAM" id="MobiDB-lite"/>
    </source>
</evidence>
<proteinExistence type="predicted"/>
<dbReference type="RefSeq" id="WP_020309027.1">
    <property type="nucleotide sequence ID" value="NZ_JACGCU010000045.1"/>
</dbReference>
<dbReference type="EMBL" id="JACGCU010000045">
    <property type="protein sequence ID" value="MBA6061672.1"/>
    <property type="molecule type" value="Genomic_DNA"/>
</dbReference>
<evidence type="ECO:0000313" key="3">
    <source>
        <dbReference type="EMBL" id="MBA6061672.1"/>
    </source>
</evidence>
<evidence type="ECO:0000313" key="4">
    <source>
        <dbReference type="Proteomes" id="UP000556620"/>
    </source>
</evidence>
<organism evidence="3 4">
    <name type="scientific">Pseudomonas juntendi</name>
    <dbReference type="NCBI Taxonomy" id="2666183"/>
    <lineage>
        <taxon>Bacteria</taxon>
        <taxon>Pseudomonadati</taxon>
        <taxon>Pseudomonadota</taxon>
        <taxon>Gammaproteobacteria</taxon>
        <taxon>Pseudomonadales</taxon>
        <taxon>Pseudomonadaceae</taxon>
        <taxon>Pseudomonas</taxon>
    </lineage>
</organism>
<evidence type="ECO:0000259" key="2">
    <source>
        <dbReference type="Pfam" id="PF01464"/>
    </source>
</evidence>
<dbReference type="InterPro" id="IPR023346">
    <property type="entry name" value="Lysozyme-like_dom_sf"/>
</dbReference>
<dbReference type="InterPro" id="IPR008258">
    <property type="entry name" value="Transglycosylase_SLT_dom_1"/>
</dbReference>
<dbReference type="SUPFAM" id="SSF53955">
    <property type="entry name" value="Lysozyme-like"/>
    <property type="match status" value="1"/>
</dbReference>
<name>A0A7W2PUV6_9PSED</name>
<reference evidence="3 4" key="1">
    <citation type="submission" date="2020-07" db="EMBL/GenBank/DDBJ databases">
        <title>Diversity of carbapenemase encoding genes among Pseudomonas putida group clinical isolates in a tertiary Brazilian hospital.</title>
        <authorList>
            <person name="Alberto-Lei F."/>
            <person name="Nodari C.S."/>
            <person name="Streling A.P."/>
            <person name="Paulino J.T."/>
            <person name="Bessa-Neto F.O."/>
            <person name="Cayo R."/>
            <person name="Gales A.C."/>
        </authorList>
    </citation>
    <scope>NUCLEOTIDE SEQUENCE [LARGE SCALE GENOMIC DNA]</scope>
    <source>
        <strain evidence="3 4">14535</strain>
    </source>
</reference>
<protein>
    <submittedName>
        <fullName evidence="3">Lytic transglycosylase domain-containing protein</fullName>
    </submittedName>
</protein>
<dbReference type="AlphaFoldDB" id="A0A7W2PUV6"/>
<comment type="caution">
    <text evidence="3">The sequence shown here is derived from an EMBL/GenBank/DDBJ whole genome shotgun (WGS) entry which is preliminary data.</text>
</comment>
<dbReference type="Proteomes" id="UP000556620">
    <property type="component" value="Unassembled WGS sequence"/>
</dbReference>
<feature type="region of interest" description="Disordered" evidence="1">
    <location>
        <begin position="225"/>
        <end position="247"/>
    </location>
</feature>
<dbReference type="CDD" id="cd16892">
    <property type="entry name" value="LT_VirB1-like"/>
    <property type="match status" value="1"/>
</dbReference>
<feature type="domain" description="Transglycosylase SLT" evidence="2">
    <location>
        <begin position="9"/>
        <end position="163"/>
    </location>
</feature>